<reference evidence="1" key="1">
    <citation type="journal article" date="2020" name="Stud. Mycol.">
        <title>101 Dothideomycetes genomes: a test case for predicting lifestyles and emergence of pathogens.</title>
        <authorList>
            <person name="Haridas S."/>
            <person name="Albert R."/>
            <person name="Binder M."/>
            <person name="Bloem J."/>
            <person name="Labutti K."/>
            <person name="Salamov A."/>
            <person name="Andreopoulos B."/>
            <person name="Baker S."/>
            <person name="Barry K."/>
            <person name="Bills G."/>
            <person name="Bluhm B."/>
            <person name="Cannon C."/>
            <person name="Castanera R."/>
            <person name="Culley D."/>
            <person name="Daum C."/>
            <person name="Ezra D."/>
            <person name="Gonzalez J."/>
            <person name="Henrissat B."/>
            <person name="Kuo A."/>
            <person name="Liang C."/>
            <person name="Lipzen A."/>
            <person name="Lutzoni F."/>
            <person name="Magnuson J."/>
            <person name="Mondo S."/>
            <person name="Nolan M."/>
            <person name="Ohm R."/>
            <person name="Pangilinan J."/>
            <person name="Park H.-J."/>
            <person name="Ramirez L."/>
            <person name="Alfaro M."/>
            <person name="Sun H."/>
            <person name="Tritt A."/>
            <person name="Yoshinaga Y."/>
            <person name="Zwiers L.-H."/>
            <person name="Turgeon B."/>
            <person name="Goodwin S."/>
            <person name="Spatafora J."/>
            <person name="Crous P."/>
            <person name="Grigoriev I."/>
        </authorList>
    </citation>
    <scope>NUCLEOTIDE SEQUENCE</scope>
    <source>
        <strain evidence="1">CBS 115976</strain>
    </source>
</reference>
<dbReference type="OrthoDB" id="9991317at2759"/>
<evidence type="ECO:0000313" key="2">
    <source>
        <dbReference type="Proteomes" id="UP000799302"/>
    </source>
</evidence>
<sequence length="369" mass="40504">MTAKYSTSRAHLNSREPQSQVYQPIMPSTPRLFRIDSQIHALCRDLSLASSLDHHFLAAKYDQLAELYVAKSAITRQSSDLHLARQAYDCAIEAGQTAINSAPSSYERGVRYCFQGKRLEDHFDKFDSETSLDAGINAYEHALQFLPAEAAALRVEAAVNRANLLSERFDKYNNEDDIDAAIESGRAALSIAGSRQRASICNDLGLHYQKRAAASSIPTEDLQRAVQYGIAACQDGRAADYRHRTLNLCVARKLLFRATGDIEQLVPANAELRGLLASAPADLRAQVLVRLAVVTLMLSSASGRRGVPLEAVQMAREGLSSARRDDVEDEREELVLLIASELAEVDRLGRGVGEIAAELRAGRDPILRA</sequence>
<evidence type="ECO:0008006" key="3">
    <source>
        <dbReference type="Google" id="ProtNLM"/>
    </source>
</evidence>
<protein>
    <recommendedName>
        <fullName evidence="3">TPR-like protein</fullName>
    </recommendedName>
</protein>
<keyword evidence="2" id="KW-1185">Reference proteome</keyword>
<accession>A0A6A6UMQ0</accession>
<evidence type="ECO:0000313" key="1">
    <source>
        <dbReference type="EMBL" id="KAF2673555.1"/>
    </source>
</evidence>
<dbReference type="AlphaFoldDB" id="A0A6A6UMQ0"/>
<organism evidence="1 2">
    <name type="scientific">Microthyrium microscopicum</name>
    <dbReference type="NCBI Taxonomy" id="703497"/>
    <lineage>
        <taxon>Eukaryota</taxon>
        <taxon>Fungi</taxon>
        <taxon>Dikarya</taxon>
        <taxon>Ascomycota</taxon>
        <taxon>Pezizomycotina</taxon>
        <taxon>Dothideomycetes</taxon>
        <taxon>Dothideomycetes incertae sedis</taxon>
        <taxon>Microthyriales</taxon>
        <taxon>Microthyriaceae</taxon>
        <taxon>Microthyrium</taxon>
    </lineage>
</organism>
<dbReference type="Proteomes" id="UP000799302">
    <property type="component" value="Unassembled WGS sequence"/>
</dbReference>
<dbReference type="EMBL" id="MU004231">
    <property type="protein sequence ID" value="KAF2673555.1"/>
    <property type="molecule type" value="Genomic_DNA"/>
</dbReference>
<name>A0A6A6UMQ0_9PEZI</name>
<gene>
    <name evidence="1" type="ORF">BT63DRAFT_159869</name>
</gene>
<proteinExistence type="predicted"/>